<gene>
    <name evidence="1" type="ORF">DW668_04730</name>
</gene>
<dbReference type="Proteomes" id="UP000283762">
    <property type="component" value="Unassembled WGS sequence"/>
</dbReference>
<protein>
    <submittedName>
        <fullName evidence="1">Uncharacterized protein</fullName>
    </submittedName>
</protein>
<reference evidence="1 2" key="1">
    <citation type="submission" date="2018-08" db="EMBL/GenBank/DDBJ databases">
        <title>A genome reference for cultivated species of the human gut microbiota.</title>
        <authorList>
            <person name="Zou Y."/>
            <person name="Xue W."/>
            <person name="Luo G."/>
        </authorList>
    </citation>
    <scope>NUCLEOTIDE SEQUENCE [LARGE SCALE GENOMIC DNA]</scope>
    <source>
        <strain evidence="1 2">AM25-16</strain>
    </source>
</reference>
<accession>A0A414Q827</accession>
<name>A0A414Q827_BACSE</name>
<proteinExistence type="predicted"/>
<organism evidence="1 2">
    <name type="scientific">Bacteroides stercoris</name>
    <dbReference type="NCBI Taxonomy" id="46506"/>
    <lineage>
        <taxon>Bacteria</taxon>
        <taxon>Pseudomonadati</taxon>
        <taxon>Bacteroidota</taxon>
        <taxon>Bacteroidia</taxon>
        <taxon>Bacteroidales</taxon>
        <taxon>Bacteroidaceae</taxon>
        <taxon>Bacteroides</taxon>
    </lineage>
</organism>
<dbReference type="RefSeq" id="WP_118206898.1">
    <property type="nucleotide sequence ID" value="NZ_QRHJ01000009.1"/>
</dbReference>
<evidence type="ECO:0000313" key="1">
    <source>
        <dbReference type="EMBL" id="RHF76897.1"/>
    </source>
</evidence>
<dbReference type="AlphaFoldDB" id="A0A414Q827"/>
<comment type="caution">
    <text evidence="1">The sequence shown here is derived from an EMBL/GenBank/DDBJ whole genome shotgun (WGS) entry which is preliminary data.</text>
</comment>
<evidence type="ECO:0000313" key="2">
    <source>
        <dbReference type="Proteomes" id="UP000283762"/>
    </source>
</evidence>
<sequence length="656" mass="74321">MYYRCELLIGGMTYDATNELVNWDDVEMSFKRGDYDGVVRSFSTKFEFANGAYSLLLKEYLSNYLNSSATLVFYTRNNSWLLNEKFRCALDYSTFSYNDTTCEINAVDNSLASLIKAKKGTQYEYPVKEIKESQPLDYDRLLMNSDIKWSIPSDAEEPNVSHVMTAYPNAYYTIPFYMLGQPEIATKDIVEVFDTAENRFESTESLFGEYLFKNISDRDLTIRIKVKFSVFITYQRPGVSFPIYIRLSSYNENSKELKIYYQSATIQTFNTYTVDIDENLTISPGEMINFNIALAKSDPIYQNFPVNFKFNSLDTPLNISFSERGKSVKIDCISPKVLLNRLLRSITDKNNVTGEIATGVDERLDMAMIVPAESIRGLPNAKIYTSYTKFANWMSAEFGFVPVIGDEKVTFVHRDTLFQDTEIKDLQDSTSDLEYNVNAGLVYSGVKVGYDKQDYDSVNGRDEFRFTNEYTTGITLTDNVLELVSPYRADAYGMEFLAEKRGEDTTDSDSDNDIFFVGASLDGEKYKLVRDGYTISGVISPSTMFNAMYSQRLMIEANARYIGAFANALEFTSSDGNSDVTINGVSERSSIVLGNKLFTVGELSVKTGDLEIPSDLTGYIRVEKNGRIYKGYVKSASYNYGRPEAVKYSLIVKSVD</sequence>
<dbReference type="EMBL" id="QRHJ01000009">
    <property type="protein sequence ID" value="RHF76897.1"/>
    <property type="molecule type" value="Genomic_DNA"/>
</dbReference>